<evidence type="ECO:0000256" key="3">
    <source>
        <dbReference type="ARBA" id="ARBA00023204"/>
    </source>
</evidence>
<keyword evidence="2" id="KW-0547">Nucleotide-binding</keyword>
<dbReference type="Gene3D" id="3.90.320.10">
    <property type="match status" value="1"/>
</dbReference>
<dbReference type="InterPro" id="IPR011335">
    <property type="entry name" value="Restrct_endonuc-II-like"/>
</dbReference>
<name>A0A098BGM9_9NOCA</name>
<accession>A0A098BGM9</accession>
<gene>
    <name evidence="6" type="ORF">RHRU231_110041</name>
</gene>
<evidence type="ECO:0000313" key="6">
    <source>
        <dbReference type="EMBL" id="CDZ86866.1"/>
    </source>
</evidence>
<keyword evidence="2" id="KW-0067">ATP-binding</keyword>
<keyword evidence="6" id="KW-0540">Nuclease</keyword>
<dbReference type="Proteomes" id="UP000042997">
    <property type="component" value="Unassembled WGS sequence"/>
</dbReference>
<feature type="region of interest" description="Disordered" evidence="4">
    <location>
        <begin position="279"/>
        <end position="303"/>
    </location>
</feature>
<dbReference type="InterPro" id="IPR038726">
    <property type="entry name" value="PDDEXK_AddAB-type"/>
</dbReference>
<dbReference type="GO" id="GO:0006281">
    <property type="term" value="P:DNA repair"/>
    <property type="evidence" value="ECO:0007669"/>
    <property type="project" value="UniProtKB-KW"/>
</dbReference>
<keyword evidence="1" id="KW-0227">DNA damage</keyword>
<evidence type="ECO:0000259" key="5">
    <source>
        <dbReference type="Pfam" id="PF12705"/>
    </source>
</evidence>
<dbReference type="GO" id="GO:0004527">
    <property type="term" value="F:exonuclease activity"/>
    <property type="evidence" value="ECO:0007669"/>
    <property type="project" value="UniProtKB-KW"/>
</dbReference>
<dbReference type="eggNOG" id="COG2887">
    <property type="taxonomic scope" value="Bacteria"/>
</dbReference>
<evidence type="ECO:0000313" key="7">
    <source>
        <dbReference type="Proteomes" id="UP000042997"/>
    </source>
</evidence>
<keyword evidence="6" id="KW-0378">Hydrolase</keyword>
<dbReference type="GO" id="GO:0004386">
    <property type="term" value="F:helicase activity"/>
    <property type="evidence" value="ECO:0007669"/>
    <property type="project" value="UniProtKB-KW"/>
</dbReference>
<feature type="region of interest" description="Disordered" evidence="4">
    <location>
        <begin position="1"/>
        <end position="36"/>
    </location>
</feature>
<dbReference type="AlphaFoldDB" id="A0A098BGM9"/>
<evidence type="ECO:0000256" key="4">
    <source>
        <dbReference type="SAM" id="MobiDB-lite"/>
    </source>
</evidence>
<evidence type="ECO:0000256" key="1">
    <source>
        <dbReference type="ARBA" id="ARBA00022763"/>
    </source>
</evidence>
<feature type="domain" description="PD-(D/E)XK endonuclease-like" evidence="5">
    <location>
        <begin position="32"/>
        <end position="275"/>
    </location>
</feature>
<dbReference type="Pfam" id="PF12705">
    <property type="entry name" value="PDDEXK_1"/>
    <property type="match status" value="1"/>
</dbReference>
<keyword evidence="3" id="KW-0234">DNA repair</keyword>
<dbReference type="InterPro" id="IPR011604">
    <property type="entry name" value="PDDEXK-like_dom_sf"/>
</dbReference>
<dbReference type="EMBL" id="CCSD01000013">
    <property type="protein sequence ID" value="CDZ86866.1"/>
    <property type="molecule type" value="Genomic_DNA"/>
</dbReference>
<organism evidence="6 7">
    <name type="scientific">Rhodococcus ruber</name>
    <dbReference type="NCBI Taxonomy" id="1830"/>
    <lineage>
        <taxon>Bacteria</taxon>
        <taxon>Bacillati</taxon>
        <taxon>Actinomycetota</taxon>
        <taxon>Actinomycetes</taxon>
        <taxon>Mycobacteriales</taxon>
        <taxon>Nocardiaceae</taxon>
        <taxon>Rhodococcus</taxon>
    </lineage>
</organism>
<protein>
    <submittedName>
        <fullName evidence="6">RecB family exonuclease</fullName>
    </submittedName>
</protein>
<evidence type="ECO:0000256" key="2">
    <source>
        <dbReference type="ARBA" id="ARBA00022806"/>
    </source>
</evidence>
<keyword evidence="6" id="KW-0269">Exonuclease</keyword>
<reference evidence="6 7" key="1">
    <citation type="journal article" date="2014" name="Genome Announc.">
        <title>Draft Genome Sequence of Propane- and Butane-Oxidizing Actinobacterium Rhodococcus ruber IEGM 231.</title>
        <authorList>
            <person name="Ivshina I.B."/>
            <person name="Kuyukina M.S."/>
            <person name="Krivoruchko A.V."/>
            <person name="Barbe V."/>
            <person name="Fischer C."/>
        </authorList>
    </citation>
    <scope>NUCLEOTIDE SEQUENCE [LARGE SCALE GENOMIC DNA]</scope>
</reference>
<keyword evidence="2" id="KW-0347">Helicase</keyword>
<sequence length="303" mass="33696">MSVPGHTLPGVNPAATTPPTDDRPAAPRPPALSPSRAADFKRCPLLYRFRAIDRIPEVPSRAQLRGSLVHAALEALFTLPAADRLPAPAAELVAPAWRRLVEHEPALAEVIGEDQRDRFLAEARALLARYFTLEDPTAFTPEACELRVETDLDDGPRLRGFVDRLDISPQGLLRVVDYKTGRSPRPDGEAAALFQLKFYALVMLRTRGVVPARLRLLYLADGQVLDYTPDQDELRRFETTLRALWAAVRTATDAQDFRPNPGPLCRWCDHRVRCPAFGGTAPPYPDRPDEHAGADRTEEETNE</sequence>
<feature type="compositionally biased region" description="Basic and acidic residues" evidence="4">
    <location>
        <begin position="286"/>
        <end position="296"/>
    </location>
</feature>
<proteinExistence type="predicted"/>
<dbReference type="SUPFAM" id="SSF52980">
    <property type="entry name" value="Restriction endonuclease-like"/>
    <property type="match status" value="1"/>
</dbReference>